<dbReference type="AlphaFoldDB" id="A0A8G2C8G3"/>
<name>A0A8G2C8G3_9BACT</name>
<gene>
    <name evidence="3" type="ORF">SAMN05660830_01077</name>
</gene>
<dbReference type="RefSeq" id="WP_026364810.1">
    <property type="nucleotide sequence ID" value="NZ_FQZR01000002.1"/>
</dbReference>
<keyword evidence="1" id="KW-1133">Transmembrane helix</keyword>
<dbReference type="InterPro" id="IPR028087">
    <property type="entry name" value="Tad_N"/>
</dbReference>
<reference evidence="3 4" key="1">
    <citation type="submission" date="2016-11" db="EMBL/GenBank/DDBJ databases">
        <authorList>
            <person name="Varghese N."/>
            <person name="Submissions S."/>
        </authorList>
    </citation>
    <scope>NUCLEOTIDE SEQUENCE [LARGE SCALE GENOMIC DNA]</scope>
    <source>
        <strain evidence="3 4">DSM 17919</strain>
    </source>
</reference>
<evidence type="ECO:0000256" key="1">
    <source>
        <dbReference type="SAM" id="Phobius"/>
    </source>
</evidence>
<evidence type="ECO:0000259" key="2">
    <source>
        <dbReference type="Pfam" id="PF13400"/>
    </source>
</evidence>
<comment type="caution">
    <text evidence="3">The sequence shown here is derived from an EMBL/GenBank/DDBJ whole genome shotgun (WGS) entry which is preliminary data.</text>
</comment>
<feature type="domain" description="Putative Flp pilus-assembly TadG-like N-terminal" evidence="2">
    <location>
        <begin position="13"/>
        <end position="58"/>
    </location>
</feature>
<dbReference type="Pfam" id="PF13400">
    <property type="entry name" value="Tad"/>
    <property type="match status" value="1"/>
</dbReference>
<protein>
    <submittedName>
        <fullName evidence="3">Flp pilus assembly protein TadG</fullName>
    </submittedName>
</protein>
<keyword evidence="1" id="KW-0472">Membrane</keyword>
<dbReference type="EMBL" id="FQZR01000002">
    <property type="protein sequence ID" value="SHI81205.1"/>
    <property type="molecule type" value="Genomic_DNA"/>
</dbReference>
<sequence>MRALYKLIRSERGAVGVIMALTLVVVIGFVAFGVDVGNLRAKRGFLQKAADIAALAGGHGLIEFGTDLDLVTQEAVSYGRANLKTDDVPASALQDTDVSYYLNGAPNTETPNQVEVVISRTTGRGNPLPTFFGPVLNVDDFDVTATSRVQVGTVCSTKCLKPFVAPDKFTFTDLDGDGVLSTRNQAEMDSIVVIGYSDTDFGTQVALKIGNAQDTIVPGQFNAVDLPPLNKATPVPGASIYRENIAGCSGSNADLAVEIGDELQLEPGNMVGPTRQGLADLVAQDPGASWDTATGRIINSAYPDAINSPRVAIIAFYDPTRPPQSGRNTVFVNYLAAVFVEDVQGQDVTGRFIRAMAVEPGSGGTSGDCLIYVLNFVRDSSR</sequence>
<keyword evidence="1" id="KW-0812">Transmembrane</keyword>
<organism evidence="3 4">
    <name type="scientific">Halodesulfovibrio aestuarii</name>
    <dbReference type="NCBI Taxonomy" id="126333"/>
    <lineage>
        <taxon>Bacteria</taxon>
        <taxon>Pseudomonadati</taxon>
        <taxon>Thermodesulfobacteriota</taxon>
        <taxon>Desulfovibrionia</taxon>
        <taxon>Desulfovibrionales</taxon>
        <taxon>Desulfovibrionaceae</taxon>
        <taxon>Halodesulfovibrio</taxon>
    </lineage>
</organism>
<dbReference type="Proteomes" id="UP000184001">
    <property type="component" value="Unassembled WGS sequence"/>
</dbReference>
<feature type="transmembrane region" description="Helical" evidence="1">
    <location>
        <begin position="12"/>
        <end position="34"/>
    </location>
</feature>
<evidence type="ECO:0000313" key="4">
    <source>
        <dbReference type="Proteomes" id="UP000184001"/>
    </source>
</evidence>
<evidence type="ECO:0000313" key="3">
    <source>
        <dbReference type="EMBL" id="SHI81205.1"/>
    </source>
</evidence>
<proteinExistence type="predicted"/>
<accession>A0A8G2C8G3</accession>